<evidence type="ECO:0000313" key="4">
    <source>
        <dbReference type="Proteomes" id="UP001161017"/>
    </source>
</evidence>
<sequence>METASMSSAAFADTASPAQKRKRSPSIELTSQAHPPTKAAKTSSSSHLQINYLARQYTDTLPLITADDPLPFLLNRIADYDGVLHRHESMAGNLGARPLGPILIQRFERLFDGPPRVLKNHGKEGTSIGWLDVVEFARNKPEQFNLEKTRDGVRVCQFYTKQCRVEISEEDFLLISSGIPQKMIPPQPIVEDEEKELGTLEILERNLAGVVQAADQVSAKARQLNHRLKNRKAAIISRREAERMETAFKRDRGQSPAVRRPNGDQRASASPTQGFVAVNSKSQQPNGSALRHEPSGEIHRSTASPSINGSSSQGASAATRNELLSKFHTNTERITSNPDTERRGSGSNGRMSLSGKPKTRPSTEDYAGFLNAAVSPVPIPNTPTSLLPHVKPSAAERYDDSGPYKADMMLRMEQLNRGDRVQPPCDRCRRLHMDCLKNLTACMGCTRKHAKCSWKDVEEQELIDHPFVPRVVLEGTGDKDTGSEEDSQALVKEAGKQKRRDWDRENELGVRDEELLGEESDDEETGGEGILNGAGEERQPHTKSHSPVSGPAPAAETSENRDGARSAPAMSMHAMPPISLQAQAQESLGASSPASLSNIINNHGHPKPEIPLYRVPTEPPTAPRTFTAHEWDHHTRSPTTTRATPSSDVHDELKSAALEAERKFSRDSDLSRGSAADEQRRDASRAVRVYTAGSEPIPASSVSHSSETWEVCPVEKRNPHTSERRESYAGEKKESFASDKRDQYASEKRDTFVDVITVAKAEREPSAGPGQPTPPPERSRELTNGLPDAWTDSTRRIPQNNESSEQQMPSPHDQTIDPLPPRVDVVEGMS</sequence>
<feature type="compositionally biased region" description="Basic and acidic residues" evidence="2">
    <location>
        <begin position="713"/>
        <end position="752"/>
    </location>
</feature>
<keyword evidence="4" id="KW-1185">Reference proteome</keyword>
<feature type="compositionally biased region" description="Basic and acidic residues" evidence="2">
    <location>
        <begin position="648"/>
        <end position="685"/>
    </location>
</feature>
<dbReference type="EMBL" id="JAPUFD010000006">
    <property type="protein sequence ID" value="MDI1487924.1"/>
    <property type="molecule type" value="Genomic_DNA"/>
</dbReference>
<dbReference type="GO" id="GO:0000981">
    <property type="term" value="F:DNA-binding transcription factor activity, RNA polymerase II-specific"/>
    <property type="evidence" value="ECO:0007669"/>
    <property type="project" value="InterPro"/>
</dbReference>
<dbReference type="Proteomes" id="UP001161017">
    <property type="component" value="Unassembled WGS sequence"/>
</dbReference>
<dbReference type="InterPro" id="IPR001138">
    <property type="entry name" value="Zn2Cys6_DnaBD"/>
</dbReference>
<evidence type="ECO:0000313" key="3">
    <source>
        <dbReference type="EMBL" id="MDI1487924.1"/>
    </source>
</evidence>
<comment type="caution">
    <text evidence="3">The sequence shown here is derived from an EMBL/GenBank/DDBJ whole genome shotgun (WGS) entry which is preliminary data.</text>
</comment>
<feature type="region of interest" description="Disordered" evidence="2">
    <location>
        <begin position="473"/>
        <end position="830"/>
    </location>
</feature>
<feature type="compositionally biased region" description="Basic and acidic residues" evidence="2">
    <location>
        <begin position="290"/>
        <end position="300"/>
    </location>
</feature>
<keyword evidence="1" id="KW-0539">Nucleus</keyword>
<reference evidence="3" key="1">
    <citation type="journal article" date="2023" name="Genome Biol. Evol.">
        <title>First Whole Genome Sequence and Flow Cytometry Genome Size Data for the Lichen-Forming Fungus Ramalina farinacea (Ascomycota).</title>
        <authorList>
            <person name="Llewellyn T."/>
            <person name="Mian S."/>
            <person name="Hill R."/>
            <person name="Leitch I.J."/>
            <person name="Gaya E."/>
        </authorList>
    </citation>
    <scope>NUCLEOTIDE SEQUENCE</scope>
    <source>
        <strain evidence="3">LIQ254RAFAR</strain>
    </source>
</reference>
<evidence type="ECO:0000256" key="2">
    <source>
        <dbReference type="SAM" id="MobiDB-lite"/>
    </source>
</evidence>
<feature type="region of interest" description="Disordered" evidence="2">
    <location>
        <begin position="246"/>
        <end position="364"/>
    </location>
</feature>
<feature type="compositionally biased region" description="Polar residues" evidence="2">
    <location>
        <begin position="796"/>
        <end position="813"/>
    </location>
</feature>
<accession>A0AA43QM75</accession>
<feature type="region of interest" description="Disordered" evidence="2">
    <location>
        <begin position="1"/>
        <end position="45"/>
    </location>
</feature>
<dbReference type="CDD" id="cd00067">
    <property type="entry name" value="GAL4"/>
    <property type="match status" value="1"/>
</dbReference>
<feature type="compositionally biased region" description="Acidic residues" evidence="2">
    <location>
        <begin position="515"/>
        <end position="526"/>
    </location>
</feature>
<feature type="compositionally biased region" description="Polar residues" evidence="2">
    <location>
        <begin position="27"/>
        <end position="45"/>
    </location>
</feature>
<feature type="compositionally biased region" description="Polar residues" evidence="2">
    <location>
        <begin position="265"/>
        <end position="287"/>
    </location>
</feature>
<name>A0AA43QM75_9LECA</name>
<dbReference type="AlphaFoldDB" id="A0AA43QM75"/>
<evidence type="ECO:0000256" key="1">
    <source>
        <dbReference type="ARBA" id="ARBA00023242"/>
    </source>
</evidence>
<gene>
    <name evidence="3" type="ORF">OHK93_007198</name>
</gene>
<proteinExistence type="predicted"/>
<feature type="compositionally biased region" description="Polar residues" evidence="2">
    <location>
        <begin position="301"/>
        <end position="319"/>
    </location>
</feature>
<feature type="compositionally biased region" description="Basic and acidic residues" evidence="2">
    <location>
        <begin position="493"/>
        <end position="514"/>
    </location>
</feature>
<feature type="compositionally biased region" description="Polar residues" evidence="2">
    <location>
        <begin position="580"/>
        <end position="601"/>
    </location>
</feature>
<evidence type="ECO:0008006" key="5">
    <source>
        <dbReference type="Google" id="ProtNLM"/>
    </source>
</evidence>
<dbReference type="GO" id="GO:0008270">
    <property type="term" value="F:zinc ion binding"/>
    <property type="evidence" value="ECO:0007669"/>
    <property type="project" value="InterPro"/>
</dbReference>
<feature type="compositionally biased region" description="Low complexity" evidence="2">
    <location>
        <begin position="637"/>
        <end position="647"/>
    </location>
</feature>
<protein>
    <recommendedName>
        <fullName evidence="5">C6 finger domain protein</fullName>
    </recommendedName>
</protein>
<organism evidence="3 4">
    <name type="scientific">Ramalina farinacea</name>
    <dbReference type="NCBI Taxonomy" id="258253"/>
    <lineage>
        <taxon>Eukaryota</taxon>
        <taxon>Fungi</taxon>
        <taxon>Dikarya</taxon>
        <taxon>Ascomycota</taxon>
        <taxon>Pezizomycotina</taxon>
        <taxon>Lecanoromycetes</taxon>
        <taxon>OSLEUM clade</taxon>
        <taxon>Lecanoromycetidae</taxon>
        <taxon>Lecanorales</taxon>
        <taxon>Lecanorineae</taxon>
        <taxon>Ramalinaceae</taxon>
        <taxon>Ramalina</taxon>
    </lineage>
</organism>